<evidence type="ECO:0000256" key="6">
    <source>
        <dbReference type="ARBA" id="ARBA00022679"/>
    </source>
</evidence>
<dbReference type="InterPro" id="IPR038084">
    <property type="entry name" value="PduO/GlcC-like_sf"/>
</dbReference>
<evidence type="ECO:0000256" key="3">
    <source>
        <dbReference type="ARBA" id="ARBA00012454"/>
    </source>
</evidence>
<evidence type="ECO:0000256" key="5">
    <source>
        <dbReference type="ARBA" id="ARBA00022573"/>
    </source>
</evidence>
<keyword evidence="7" id="KW-0547">Nucleotide-binding</keyword>
<proteinExistence type="inferred from homology"/>
<dbReference type="InterPro" id="IPR016030">
    <property type="entry name" value="CblAdoTrfase-like"/>
</dbReference>
<evidence type="ECO:0000256" key="1">
    <source>
        <dbReference type="ARBA" id="ARBA00005121"/>
    </source>
</evidence>
<dbReference type="NCBIfam" id="TIGR00636">
    <property type="entry name" value="PduO_Nterm"/>
    <property type="match status" value="1"/>
</dbReference>
<comment type="similarity">
    <text evidence="2">Belongs to the Cob(I)alamin adenosyltransferase family.</text>
</comment>
<keyword evidence="6 15" id="KW-0808">Transferase</keyword>
<dbReference type="Gene3D" id="3.30.450.150">
    <property type="entry name" value="Haem-degrading domain"/>
    <property type="match status" value="1"/>
</dbReference>
<name>A0A7Y3SYK5_9CLOT</name>
<dbReference type="Proteomes" id="UP000531659">
    <property type="component" value="Unassembled WGS sequence"/>
</dbReference>
<dbReference type="Pfam" id="PF01923">
    <property type="entry name" value="Cob_adeno_trans"/>
    <property type="match status" value="1"/>
</dbReference>
<evidence type="ECO:0000256" key="11">
    <source>
        <dbReference type="ARBA" id="ARBA00033354"/>
    </source>
</evidence>
<dbReference type="GO" id="GO:0005524">
    <property type="term" value="F:ATP binding"/>
    <property type="evidence" value="ECO:0007669"/>
    <property type="project" value="UniProtKB-KW"/>
</dbReference>
<dbReference type="InterPro" id="IPR005624">
    <property type="entry name" value="PduO/GlcC-like"/>
</dbReference>
<dbReference type="AlphaFoldDB" id="A0A7Y3SYK5"/>
<dbReference type="InterPro" id="IPR029499">
    <property type="entry name" value="PduO-typ"/>
</dbReference>
<dbReference type="SUPFAM" id="SSF89028">
    <property type="entry name" value="Cobalamin adenosyltransferase-like"/>
    <property type="match status" value="1"/>
</dbReference>
<comment type="catalytic activity">
    <reaction evidence="12">
        <text>2 cob(II)yrinate a,c diamide + reduced [electron-transfer flavoprotein] + 2 ATP = 2 adenosylcob(III)yrinate a,c-diamide + 2 triphosphate + oxidized [electron-transfer flavoprotein] + 3 H(+)</text>
        <dbReference type="Rhea" id="RHEA:11528"/>
        <dbReference type="Rhea" id="RHEA-COMP:10685"/>
        <dbReference type="Rhea" id="RHEA-COMP:10686"/>
        <dbReference type="ChEBI" id="CHEBI:15378"/>
        <dbReference type="ChEBI" id="CHEBI:18036"/>
        <dbReference type="ChEBI" id="CHEBI:30616"/>
        <dbReference type="ChEBI" id="CHEBI:57692"/>
        <dbReference type="ChEBI" id="CHEBI:58307"/>
        <dbReference type="ChEBI" id="CHEBI:58503"/>
        <dbReference type="ChEBI" id="CHEBI:58537"/>
        <dbReference type="EC" id="2.5.1.17"/>
    </reaction>
</comment>
<evidence type="ECO:0000256" key="13">
    <source>
        <dbReference type="ARBA" id="ARBA00048692"/>
    </source>
</evidence>
<comment type="catalytic activity">
    <reaction evidence="13">
        <text>2 cob(II)alamin + reduced [electron-transfer flavoprotein] + 2 ATP = 2 adenosylcob(III)alamin + 2 triphosphate + oxidized [electron-transfer flavoprotein] + 3 H(+)</text>
        <dbReference type="Rhea" id="RHEA:28671"/>
        <dbReference type="Rhea" id="RHEA-COMP:10685"/>
        <dbReference type="Rhea" id="RHEA-COMP:10686"/>
        <dbReference type="ChEBI" id="CHEBI:15378"/>
        <dbReference type="ChEBI" id="CHEBI:16304"/>
        <dbReference type="ChEBI" id="CHEBI:18036"/>
        <dbReference type="ChEBI" id="CHEBI:18408"/>
        <dbReference type="ChEBI" id="CHEBI:30616"/>
        <dbReference type="ChEBI" id="CHEBI:57692"/>
        <dbReference type="ChEBI" id="CHEBI:58307"/>
        <dbReference type="EC" id="2.5.1.17"/>
    </reaction>
</comment>
<gene>
    <name evidence="15" type="ORF">HLQ16_13360</name>
</gene>
<feature type="domain" description="Cobalamin adenosyltransferase-like" evidence="14">
    <location>
        <begin position="3"/>
        <end position="164"/>
    </location>
</feature>
<dbReference type="GO" id="GO:0009236">
    <property type="term" value="P:cobalamin biosynthetic process"/>
    <property type="evidence" value="ECO:0007669"/>
    <property type="project" value="UniProtKB-KW"/>
</dbReference>
<dbReference type="PANTHER" id="PTHR12213">
    <property type="entry name" value="CORRINOID ADENOSYLTRANSFERASE"/>
    <property type="match status" value="1"/>
</dbReference>
<dbReference type="InterPro" id="IPR036451">
    <property type="entry name" value="CblAdoTrfase-like_sf"/>
</dbReference>
<evidence type="ECO:0000256" key="10">
    <source>
        <dbReference type="ARBA" id="ARBA00033334"/>
    </source>
</evidence>
<evidence type="ECO:0000256" key="9">
    <source>
        <dbReference type="ARBA" id="ARBA00031529"/>
    </source>
</evidence>
<accession>A0A7Y3SYK5</accession>
<comment type="pathway">
    <text evidence="1">Cofactor biosynthesis; adenosylcobalamin biosynthesis; adenosylcobalamin from cob(II)yrinate a,c-diamide: step 2/7.</text>
</comment>
<protein>
    <recommendedName>
        <fullName evidence="4">Corrinoid adenosyltransferase</fullName>
        <ecNumber evidence="3">2.5.1.17</ecNumber>
    </recommendedName>
    <alternativeName>
        <fullName evidence="9">Cob(II)alamin adenosyltransferase</fullName>
    </alternativeName>
    <alternativeName>
        <fullName evidence="11">Cob(II)yrinic acid a,c-diamide adenosyltransferase</fullName>
    </alternativeName>
    <alternativeName>
        <fullName evidence="10">Cobinamide/cobalamin adenosyltransferase</fullName>
    </alternativeName>
</protein>
<dbReference type="RefSeq" id="WP_171297615.1">
    <property type="nucleotide sequence ID" value="NZ_CP087098.1"/>
</dbReference>
<dbReference type="PANTHER" id="PTHR12213:SF0">
    <property type="entry name" value="CORRINOID ADENOSYLTRANSFERASE MMAB"/>
    <property type="match status" value="1"/>
</dbReference>
<keyword evidence="8" id="KW-0067">ATP-binding</keyword>
<evidence type="ECO:0000256" key="8">
    <source>
        <dbReference type="ARBA" id="ARBA00022840"/>
    </source>
</evidence>
<dbReference type="Pfam" id="PF03928">
    <property type="entry name" value="HbpS-like"/>
    <property type="match status" value="1"/>
</dbReference>
<dbReference type="Gene3D" id="1.20.1200.10">
    <property type="entry name" value="Cobalamin adenosyltransferase-like"/>
    <property type="match status" value="1"/>
</dbReference>
<reference evidence="15 16" key="1">
    <citation type="submission" date="2020-05" db="EMBL/GenBank/DDBJ databases">
        <title>Complete genome of Clostridium estertheticum subspecies estertheticum, isolated from Vacuum packed lamb meat from New Zealand imported to Switzerland.</title>
        <authorList>
            <person name="Wambui J."/>
            <person name="Stevens M.J.A."/>
            <person name="Stephan R."/>
        </authorList>
    </citation>
    <scope>NUCLEOTIDE SEQUENCE [LARGE SCALE GENOMIC DNA]</scope>
    <source>
        <strain evidence="15 16">CEST001</strain>
    </source>
</reference>
<evidence type="ECO:0000313" key="15">
    <source>
        <dbReference type="EMBL" id="NNU76927.1"/>
    </source>
</evidence>
<evidence type="ECO:0000256" key="12">
    <source>
        <dbReference type="ARBA" id="ARBA00048555"/>
    </source>
</evidence>
<dbReference type="GO" id="GO:0008817">
    <property type="term" value="F:corrinoid adenosyltransferase activity"/>
    <property type="evidence" value="ECO:0007669"/>
    <property type="project" value="UniProtKB-EC"/>
</dbReference>
<sequence length="330" mass="36776">MKIYTKTGDKGQTSLLGGSRTSKSDLRVWSYGTCDSVNSTLGFARSFIKDEEIKTIIFKIQKTLFEAGAELASLGTDKFKERIVKEDIDYLETVIDKLDMIIPKLNSFIVPGGTIESGALDVARTKAREAERYIVELCESYDVSANLSKYFNRLSDAIYTIARYEDYKNVLIKVKENVVVALSLKINKRGSEKMNRELSEKIIKRCIEKALQIEVPMVIWVMDEHGNPVMFERMDGSLLASIEIAKGKAYSAVAFKLPTHELNELAKNGELYGINNLENVITFGGGYPLKINNLIVGAVGVSGGTVAQDMEVAIYAVKKFEEMISYGDQK</sequence>
<evidence type="ECO:0000256" key="4">
    <source>
        <dbReference type="ARBA" id="ARBA00020963"/>
    </source>
</evidence>
<keyword evidence="5" id="KW-0169">Cobalamin biosynthesis</keyword>
<organism evidence="15 16">
    <name type="scientific">Clostridium estertheticum</name>
    <dbReference type="NCBI Taxonomy" id="238834"/>
    <lineage>
        <taxon>Bacteria</taxon>
        <taxon>Bacillati</taxon>
        <taxon>Bacillota</taxon>
        <taxon>Clostridia</taxon>
        <taxon>Eubacteriales</taxon>
        <taxon>Clostridiaceae</taxon>
        <taxon>Clostridium</taxon>
    </lineage>
</organism>
<evidence type="ECO:0000313" key="16">
    <source>
        <dbReference type="Proteomes" id="UP000531659"/>
    </source>
</evidence>
<dbReference type="EC" id="2.5.1.17" evidence="3"/>
<evidence type="ECO:0000256" key="2">
    <source>
        <dbReference type="ARBA" id="ARBA00007487"/>
    </source>
</evidence>
<evidence type="ECO:0000256" key="7">
    <source>
        <dbReference type="ARBA" id="ARBA00022741"/>
    </source>
</evidence>
<comment type="caution">
    <text evidence="15">The sequence shown here is derived from an EMBL/GenBank/DDBJ whole genome shotgun (WGS) entry which is preliminary data.</text>
</comment>
<evidence type="ECO:0000259" key="14">
    <source>
        <dbReference type="Pfam" id="PF01923"/>
    </source>
</evidence>
<dbReference type="EMBL" id="JABEYB010000009">
    <property type="protein sequence ID" value="NNU76927.1"/>
    <property type="molecule type" value="Genomic_DNA"/>
</dbReference>
<dbReference type="SUPFAM" id="SSF143744">
    <property type="entry name" value="GlcG-like"/>
    <property type="match status" value="1"/>
</dbReference>